<accession>A0A1F4SH72</accession>
<evidence type="ECO:0000313" key="1">
    <source>
        <dbReference type="EMBL" id="OGC19747.1"/>
    </source>
</evidence>
<comment type="caution">
    <text evidence="1">The sequence shown here is derived from an EMBL/GenBank/DDBJ whole genome shotgun (WGS) entry which is preliminary data.</text>
</comment>
<proteinExistence type="predicted"/>
<sequence>MGEFYLYPASAMVASAVAVQKTTPDKMTLTSEDEKDIALMVIYGAGPWGRNEDIDLAQEKGIRAFHTFGGKKLFDEKKLLELMVYYEDDKNPPIIKSLDVEGGPIQWDKSQFWSPFRFIYSRSWQKHINRSPNYCRFRNSLHGRLTKCWHRLLR</sequence>
<name>A0A1F4SH72_UNCSA</name>
<organism evidence="1 2">
    <name type="scientific">candidate division WOR-1 bacterium RIFOXYB2_FULL_37_13</name>
    <dbReference type="NCBI Taxonomy" id="1802579"/>
    <lineage>
        <taxon>Bacteria</taxon>
        <taxon>Bacillati</taxon>
        <taxon>Saganbacteria</taxon>
    </lineage>
</organism>
<protein>
    <submittedName>
        <fullName evidence="1">Uncharacterized protein</fullName>
    </submittedName>
</protein>
<evidence type="ECO:0000313" key="2">
    <source>
        <dbReference type="Proteomes" id="UP000178417"/>
    </source>
</evidence>
<dbReference type="Proteomes" id="UP000178417">
    <property type="component" value="Unassembled WGS sequence"/>
</dbReference>
<reference evidence="1 2" key="1">
    <citation type="journal article" date="2016" name="Nat. Commun.">
        <title>Thousands of microbial genomes shed light on interconnected biogeochemical processes in an aquifer system.</title>
        <authorList>
            <person name="Anantharaman K."/>
            <person name="Brown C.T."/>
            <person name="Hug L.A."/>
            <person name="Sharon I."/>
            <person name="Castelle C.J."/>
            <person name="Probst A.J."/>
            <person name="Thomas B.C."/>
            <person name="Singh A."/>
            <person name="Wilkins M.J."/>
            <person name="Karaoz U."/>
            <person name="Brodie E.L."/>
            <person name="Williams K.H."/>
            <person name="Hubbard S.S."/>
            <person name="Banfield J.F."/>
        </authorList>
    </citation>
    <scope>NUCLEOTIDE SEQUENCE [LARGE SCALE GENOMIC DNA]</scope>
</reference>
<gene>
    <name evidence="1" type="ORF">A2310_02405</name>
</gene>
<dbReference type="AlphaFoldDB" id="A0A1F4SH72"/>
<dbReference type="STRING" id="1802579.A2310_02405"/>
<dbReference type="EMBL" id="MEUB01000059">
    <property type="protein sequence ID" value="OGC19747.1"/>
    <property type="molecule type" value="Genomic_DNA"/>
</dbReference>